<dbReference type="PRINTS" id="PR01369">
    <property type="entry name" value="INTIMIN"/>
</dbReference>
<dbReference type="InterPro" id="IPR024519">
    <property type="entry name" value="IAT_beta"/>
</dbReference>
<dbReference type="GO" id="GO:0009279">
    <property type="term" value="C:cell outer membrane"/>
    <property type="evidence" value="ECO:0007669"/>
    <property type="project" value="TreeGrafter"/>
</dbReference>
<dbReference type="FunFam" id="2.40.160.160:FF:000001">
    <property type="entry name" value="Intimin-like inverse autotransporter SinH"/>
    <property type="match status" value="1"/>
</dbReference>
<feature type="domain" description="Inverse autotransporter beta-domain" evidence="3">
    <location>
        <begin position="72"/>
        <end position="345"/>
    </location>
</feature>
<dbReference type="EMBL" id="FPBJ01000023">
    <property type="protein sequence ID" value="SFU75984.1"/>
    <property type="molecule type" value="Genomic_DNA"/>
</dbReference>
<keyword evidence="2" id="KW-0732">Signal</keyword>
<dbReference type="Gene3D" id="2.60.40.10">
    <property type="entry name" value="Immunoglobulins"/>
    <property type="match status" value="2"/>
</dbReference>
<dbReference type="InterPro" id="IPR038177">
    <property type="entry name" value="IAT_beta_sf"/>
</dbReference>
<protein>
    <submittedName>
        <fullName evidence="4">Adhesin/invasin</fullName>
    </submittedName>
</protein>
<dbReference type="Proteomes" id="UP000242496">
    <property type="component" value="Unassembled WGS sequence"/>
</dbReference>
<dbReference type="Gene3D" id="2.40.160.160">
    <property type="entry name" value="Inverse autotransporter, beta-domain"/>
    <property type="match status" value="1"/>
</dbReference>
<dbReference type="InterPro" id="IPR051715">
    <property type="entry name" value="Intimin-Invasin_domain"/>
</dbReference>
<dbReference type="PANTHER" id="PTHR39576:SF2">
    <property type="entry name" value="ATTACHING AND EFFACING PROTEIN HOMOLOG-RELATED"/>
    <property type="match status" value="1"/>
</dbReference>
<accession>A0A1I7ISS3</accession>
<name>A0A1I7ISS3_9GAMM</name>
<evidence type="ECO:0000313" key="4">
    <source>
        <dbReference type="EMBL" id="SFU75984.1"/>
    </source>
</evidence>
<evidence type="ECO:0000313" key="5">
    <source>
        <dbReference type="Proteomes" id="UP000242496"/>
    </source>
</evidence>
<dbReference type="Pfam" id="PF11924">
    <property type="entry name" value="IAT_beta"/>
    <property type="match status" value="1"/>
</dbReference>
<proteinExistence type="inferred from homology"/>
<dbReference type="InterPro" id="IPR013783">
    <property type="entry name" value="Ig-like_fold"/>
</dbReference>
<dbReference type="AlphaFoldDB" id="A0A1I7ISS3"/>
<dbReference type="InterPro" id="IPR003535">
    <property type="entry name" value="Intimin/invasin_bac"/>
</dbReference>
<dbReference type="STRING" id="351659.SAMN05421784_12334"/>
<feature type="signal peptide" evidence="2">
    <location>
        <begin position="1"/>
        <end position="27"/>
    </location>
</feature>
<dbReference type="PANTHER" id="PTHR39576">
    <property type="entry name" value="ATTACHING AND EFFACING PROTEIN HOMOLOG-RELATED-RELATED"/>
    <property type="match status" value="1"/>
</dbReference>
<comment type="similarity">
    <text evidence="1">Belongs to the intimin/invasin family.</text>
</comment>
<reference evidence="5" key="1">
    <citation type="submission" date="2016-10" db="EMBL/GenBank/DDBJ databases">
        <authorList>
            <person name="Varghese N."/>
            <person name="Submissions S."/>
        </authorList>
    </citation>
    <scope>NUCLEOTIDE SEQUENCE [LARGE SCALE GENOMIC DNA]</scope>
    <source>
        <strain evidence="5">DSM 18168</strain>
    </source>
</reference>
<dbReference type="SUPFAM" id="SSF49373">
    <property type="entry name" value="Invasin/intimin cell-adhesion fragments"/>
    <property type="match status" value="1"/>
</dbReference>
<keyword evidence="5" id="KW-1185">Reference proteome</keyword>
<evidence type="ECO:0000259" key="3">
    <source>
        <dbReference type="Pfam" id="PF11924"/>
    </source>
</evidence>
<dbReference type="GO" id="GO:0007155">
    <property type="term" value="P:cell adhesion"/>
    <property type="evidence" value="ECO:0007669"/>
    <property type="project" value="InterPro"/>
</dbReference>
<feature type="chain" id="PRO_5017450725" evidence="2">
    <location>
        <begin position="28"/>
        <end position="1148"/>
    </location>
</feature>
<gene>
    <name evidence="4" type="ORF">SAMN05421784_12334</name>
</gene>
<dbReference type="InterPro" id="IPR008964">
    <property type="entry name" value="Invasin/intimin_cell_adhesion"/>
</dbReference>
<dbReference type="RefSeq" id="WP_177216236.1">
    <property type="nucleotide sequence ID" value="NZ_CAWRBG010000068.1"/>
</dbReference>
<evidence type="ECO:0000256" key="1">
    <source>
        <dbReference type="ARBA" id="ARBA00010116"/>
    </source>
</evidence>
<evidence type="ECO:0000256" key="2">
    <source>
        <dbReference type="SAM" id="SignalP"/>
    </source>
</evidence>
<organism evidence="4 5">
    <name type="scientific">Xenorhabdus koppenhoeferi</name>
    <dbReference type="NCBI Taxonomy" id="351659"/>
    <lineage>
        <taxon>Bacteria</taxon>
        <taxon>Pseudomonadati</taxon>
        <taxon>Pseudomonadota</taxon>
        <taxon>Gammaproteobacteria</taxon>
        <taxon>Enterobacterales</taxon>
        <taxon>Morganellaceae</taxon>
        <taxon>Xenorhabdus</taxon>
    </lineage>
</organism>
<sequence length="1148" mass="127871">MDSYFNHKIFRLSVLAYSLFLPFTPMSAFSVSERIDGNKTERTGLQQAGNENSTKNVHDDNAGVIAQNVMRVSNLLSSSPTQLAEQAKSYALGKVNNTIATETQKWLAQFGTARINFAFDRKGKLDNGALDLLVPLYDNNADWLFFSQLGYRNKDSRHTVNLGFGGRYFTPGWMYGLNTFFDHDVTGNNKRLGLGGEAWTDYVKLSANTYWRLSKWHDALHDKDYEERPANGFDLNSEFFLPAYPNLGSKLSYEQYFGDNVALFNRDSTQKNPSLARLGLSYTPIPLVTMGVDYKFGGSGHSETLFQANLNYRFGTPFSVQIAPDSVASMRTLAGSRYDLVERNNNIVLDYRQKSDLTVDLPNTLSGYGTQNIPLTAMVTSSKPVKNIRWSFSQQFKANGGAIADETAKETSILLPVYKYAKDGSAGLNNYDLAVTAEGEHGKPKTAHMKVIVEPFVIKEKSIKARGKGAAVADGSPAYDLLATVTYGDKNNKPLKKDTMIPDVKWTLDPPNDDARLHWNDSQPLNEQGQLTATLGSTTPLDPKTKVYLSIAGMPKELINDTDSLLNFVNMYDEYQITDTQVKPDGTLTTNDVNNVYIFTAKILDKNGNPLQDQKVNAKWQAISLQDNSNKEVEIKSIDNYKTNAHGVLTATLRSNTPQKIRVTLSLEKGAKASFNEVEFVKSDIEVTFTIDGTDEKNHLTAISDKEYKVTAHLTQGGKALNNNKPLKLKWSLEPKLAEFTIKETDNTPDAGGKAHALISSTRSIEGAKIILSVDDGPLLESEEFNFVAPNSQDLGAVLEGKVEPLSSKPIRGNEKDEFIYKVKVIEKKSGNALKNQSISDVKWKVNKPEKALGDFTLDVTDNSTTNNEGYLTAKLKSKEGYDNVTVSVSLGDTEKQSEPVVQFLPEAQKSVGLFVKADYNSGVQKVIPSSQPEGIRYVHEDVYLELMQTIDGKNEYLGYSKGGKYPTSSRGDWLTTVYPSDKESVIYRDAYDNMRFNTKYFSPGPITFSKIYTDKETGRKELYSYTLNPQRYVYPPKTSDKALRYAKLKDDMTCEDLPADNSSPFKAKTLVLGTDIIESGAAVPNTSYNYDFNNDFKNLGIAPLRNDTTRKIKIKTVDGFAFYDIDTRQVISSNDDDEGVLLCYRDE</sequence>